<comment type="caution">
    <text evidence="1">The sequence shown here is derived from an EMBL/GenBank/DDBJ whole genome shotgun (WGS) entry which is preliminary data.</text>
</comment>
<evidence type="ECO:0000313" key="2">
    <source>
        <dbReference type="Proteomes" id="UP001054252"/>
    </source>
</evidence>
<gene>
    <name evidence="1" type="ORF">SLEP1_g50361</name>
</gene>
<dbReference type="EMBL" id="BPVZ01000164">
    <property type="protein sequence ID" value="GKV43019.1"/>
    <property type="molecule type" value="Genomic_DNA"/>
</dbReference>
<keyword evidence="2" id="KW-1185">Reference proteome</keyword>
<organism evidence="1 2">
    <name type="scientific">Rubroshorea leprosula</name>
    <dbReference type="NCBI Taxonomy" id="152421"/>
    <lineage>
        <taxon>Eukaryota</taxon>
        <taxon>Viridiplantae</taxon>
        <taxon>Streptophyta</taxon>
        <taxon>Embryophyta</taxon>
        <taxon>Tracheophyta</taxon>
        <taxon>Spermatophyta</taxon>
        <taxon>Magnoliopsida</taxon>
        <taxon>eudicotyledons</taxon>
        <taxon>Gunneridae</taxon>
        <taxon>Pentapetalae</taxon>
        <taxon>rosids</taxon>
        <taxon>malvids</taxon>
        <taxon>Malvales</taxon>
        <taxon>Dipterocarpaceae</taxon>
        <taxon>Rubroshorea</taxon>
    </lineage>
</organism>
<sequence length="35" mass="4409">MYRRFPAEERQWRAAWLSENEASVKDLVAKRQWHY</sequence>
<accession>A0AAV5M146</accession>
<evidence type="ECO:0000313" key="1">
    <source>
        <dbReference type="EMBL" id="GKV43019.1"/>
    </source>
</evidence>
<dbReference type="AlphaFoldDB" id="A0AAV5M146"/>
<dbReference type="Proteomes" id="UP001054252">
    <property type="component" value="Unassembled WGS sequence"/>
</dbReference>
<protein>
    <submittedName>
        <fullName evidence="1">Uncharacterized protein</fullName>
    </submittedName>
</protein>
<reference evidence="1 2" key="1">
    <citation type="journal article" date="2021" name="Commun. Biol.">
        <title>The genome of Shorea leprosula (Dipterocarpaceae) highlights the ecological relevance of drought in aseasonal tropical rainforests.</title>
        <authorList>
            <person name="Ng K.K.S."/>
            <person name="Kobayashi M.J."/>
            <person name="Fawcett J.A."/>
            <person name="Hatakeyama M."/>
            <person name="Paape T."/>
            <person name="Ng C.H."/>
            <person name="Ang C.C."/>
            <person name="Tnah L.H."/>
            <person name="Lee C.T."/>
            <person name="Nishiyama T."/>
            <person name="Sese J."/>
            <person name="O'Brien M.J."/>
            <person name="Copetti D."/>
            <person name="Mohd Noor M.I."/>
            <person name="Ong R.C."/>
            <person name="Putra M."/>
            <person name="Sireger I.Z."/>
            <person name="Indrioko S."/>
            <person name="Kosugi Y."/>
            <person name="Izuno A."/>
            <person name="Isagi Y."/>
            <person name="Lee S.L."/>
            <person name="Shimizu K.K."/>
        </authorList>
    </citation>
    <scope>NUCLEOTIDE SEQUENCE [LARGE SCALE GENOMIC DNA]</scope>
    <source>
        <strain evidence="1">214</strain>
    </source>
</reference>
<proteinExistence type="predicted"/>
<name>A0AAV5M146_9ROSI</name>